<dbReference type="AlphaFoldDB" id="A0A1F6GLM5"/>
<organism evidence="2 3">
    <name type="scientific">Candidatus Lambdaproteobacteria bacterium RIFOXYD2_FULL_56_26</name>
    <dbReference type="NCBI Taxonomy" id="1817773"/>
    <lineage>
        <taxon>Bacteria</taxon>
        <taxon>Pseudomonadati</taxon>
        <taxon>Pseudomonadota</taxon>
        <taxon>Candidatus Lambdaproteobacteria</taxon>
    </lineage>
</organism>
<feature type="signal peptide" evidence="1">
    <location>
        <begin position="1"/>
        <end position="20"/>
    </location>
</feature>
<accession>A0A1F6GLM5</accession>
<dbReference type="Gene3D" id="2.40.160.50">
    <property type="entry name" value="membrane protein fhac: a member of the omp85/tpsb transporter family"/>
    <property type="match status" value="1"/>
</dbReference>
<name>A0A1F6GLM5_9PROT</name>
<evidence type="ECO:0000313" key="3">
    <source>
        <dbReference type="Proteomes" id="UP000177583"/>
    </source>
</evidence>
<comment type="caution">
    <text evidence="2">The sequence shown here is derived from an EMBL/GenBank/DDBJ whole genome shotgun (WGS) entry which is preliminary data.</text>
</comment>
<evidence type="ECO:0000256" key="1">
    <source>
        <dbReference type="SAM" id="SignalP"/>
    </source>
</evidence>
<protein>
    <recommendedName>
        <fullName evidence="4">Bacterial surface antigen (D15) domain-containing protein</fullName>
    </recommendedName>
</protein>
<keyword evidence="1" id="KW-0732">Signal</keyword>
<dbReference type="EMBL" id="MFNF01000061">
    <property type="protein sequence ID" value="OGG99024.1"/>
    <property type="molecule type" value="Genomic_DNA"/>
</dbReference>
<proteinExistence type="predicted"/>
<reference evidence="2 3" key="1">
    <citation type="journal article" date="2016" name="Nat. Commun.">
        <title>Thousands of microbial genomes shed light on interconnected biogeochemical processes in an aquifer system.</title>
        <authorList>
            <person name="Anantharaman K."/>
            <person name="Brown C.T."/>
            <person name="Hug L.A."/>
            <person name="Sharon I."/>
            <person name="Castelle C.J."/>
            <person name="Probst A.J."/>
            <person name="Thomas B.C."/>
            <person name="Singh A."/>
            <person name="Wilkins M.J."/>
            <person name="Karaoz U."/>
            <person name="Brodie E.L."/>
            <person name="Williams K.H."/>
            <person name="Hubbard S.S."/>
            <person name="Banfield J.F."/>
        </authorList>
    </citation>
    <scope>NUCLEOTIDE SEQUENCE [LARGE SCALE GENOMIC DNA]</scope>
</reference>
<sequence>MKRTLLIGLFCFALASSGFAWVPERRTDGGTKEFGWFFAPTPIKLEGIGQGVPVFGLLSNFYETTDLIFVKTLPGGDFDLNVYLLDQLPAFTDHILLTAGSFDQLATYSLYGRGVDSSKDDFIRPLARSKGNFYQVKLLGWEERLQGFYQVFRGTQEVRKTYDAKGNLLSEQTSKNDFDGKTYGAILDLTDEVVDPRIGVRMGRKYIPSKSNIALKSDITVVDTDFNVYIPFFHKDTLVMSGFLSTSQIDRSGVTDEATARVIYNQNCDPTSPFYSACKASEDKLVNEFLSYNRYGNATPLGGSNRLRSYPQGRFSAGSTSYQGIEYRFNLADDPKEVNWFFLGGIQTLFQVAFFAEQGTVSETRSGLGSNLKSSYGAGLRALISGFVYRLDVATGNEGVGVTLFIDYPMQLNPIN</sequence>
<feature type="chain" id="PRO_5009524743" description="Bacterial surface antigen (D15) domain-containing protein" evidence="1">
    <location>
        <begin position="21"/>
        <end position="416"/>
    </location>
</feature>
<dbReference type="Proteomes" id="UP000177583">
    <property type="component" value="Unassembled WGS sequence"/>
</dbReference>
<evidence type="ECO:0000313" key="2">
    <source>
        <dbReference type="EMBL" id="OGG99024.1"/>
    </source>
</evidence>
<evidence type="ECO:0008006" key="4">
    <source>
        <dbReference type="Google" id="ProtNLM"/>
    </source>
</evidence>
<gene>
    <name evidence="2" type="ORF">A2557_09660</name>
</gene>